<keyword evidence="5" id="KW-0378">Hydrolase</keyword>
<keyword evidence="6" id="KW-0788">Thiol protease</keyword>
<evidence type="ECO:0000259" key="7">
    <source>
        <dbReference type="Pfam" id="PF12340"/>
    </source>
</evidence>
<evidence type="ECO:0000259" key="9">
    <source>
        <dbReference type="Pfam" id="PF20255"/>
    </source>
</evidence>
<evidence type="ECO:0000256" key="6">
    <source>
        <dbReference type="ARBA" id="ARBA00022807"/>
    </source>
</evidence>
<dbReference type="Pfam" id="PF12340">
    <property type="entry name" value="DUF3638"/>
    <property type="match status" value="1"/>
</dbReference>
<organism evidence="10 11">
    <name type="scientific">Bondarzewia mesenterica</name>
    <dbReference type="NCBI Taxonomy" id="1095465"/>
    <lineage>
        <taxon>Eukaryota</taxon>
        <taxon>Fungi</taxon>
        <taxon>Dikarya</taxon>
        <taxon>Basidiomycota</taxon>
        <taxon>Agaricomycotina</taxon>
        <taxon>Agaricomycetes</taxon>
        <taxon>Russulales</taxon>
        <taxon>Bondarzewiaceae</taxon>
        <taxon>Bondarzewia</taxon>
    </lineage>
</organism>
<dbReference type="InterPro" id="IPR051346">
    <property type="entry name" value="OTU_Deubiquitinase"/>
</dbReference>
<evidence type="ECO:0000256" key="5">
    <source>
        <dbReference type="ARBA" id="ARBA00022801"/>
    </source>
</evidence>
<evidence type="ECO:0000313" key="10">
    <source>
        <dbReference type="EMBL" id="THH16520.1"/>
    </source>
</evidence>
<feature type="domain" description="DUF6606" evidence="9">
    <location>
        <begin position="87"/>
        <end position="346"/>
    </location>
</feature>
<evidence type="ECO:0000259" key="8">
    <source>
        <dbReference type="Pfam" id="PF12359"/>
    </source>
</evidence>
<comment type="caution">
    <text evidence="10">The sequence shown here is derived from an EMBL/GenBank/DDBJ whole genome shotgun (WGS) entry which is preliminary data.</text>
</comment>
<feature type="domain" description="DUF3638" evidence="7">
    <location>
        <begin position="2058"/>
        <end position="2282"/>
    </location>
</feature>
<name>A0A4S4M1A1_9AGAM</name>
<dbReference type="InterPro" id="IPR022105">
    <property type="entry name" value="DUF3645"/>
</dbReference>
<feature type="domain" description="DUF3645" evidence="8">
    <location>
        <begin position="2405"/>
        <end position="2437"/>
    </location>
</feature>
<dbReference type="Pfam" id="PF20255">
    <property type="entry name" value="DUF6606"/>
    <property type="match status" value="1"/>
</dbReference>
<keyword evidence="4" id="KW-0833">Ubl conjugation pathway</keyword>
<evidence type="ECO:0000256" key="2">
    <source>
        <dbReference type="ARBA" id="ARBA00012759"/>
    </source>
</evidence>
<comment type="catalytic activity">
    <reaction evidence="1">
        <text>Thiol-dependent hydrolysis of ester, thioester, amide, peptide and isopeptide bonds formed by the C-terminal Gly of ubiquitin (a 76-residue protein attached to proteins as an intracellular targeting signal).</text>
        <dbReference type="EC" id="3.4.19.12"/>
    </reaction>
</comment>
<dbReference type="Proteomes" id="UP000310158">
    <property type="component" value="Unassembled WGS sequence"/>
</dbReference>
<protein>
    <recommendedName>
        <fullName evidence="2">ubiquitinyl hydrolase 1</fullName>
        <ecNumber evidence="2">3.4.19.12</ecNumber>
    </recommendedName>
</protein>
<dbReference type="EMBL" id="SGPL01000154">
    <property type="protein sequence ID" value="THH16520.1"/>
    <property type="molecule type" value="Genomic_DNA"/>
</dbReference>
<proteinExistence type="predicted"/>
<dbReference type="EC" id="3.4.19.12" evidence="2"/>
<dbReference type="InterPro" id="IPR022099">
    <property type="entry name" value="DUF3638"/>
</dbReference>
<evidence type="ECO:0000313" key="11">
    <source>
        <dbReference type="Proteomes" id="UP000310158"/>
    </source>
</evidence>
<gene>
    <name evidence="10" type="ORF">EW146_g4135</name>
</gene>
<evidence type="ECO:0000256" key="3">
    <source>
        <dbReference type="ARBA" id="ARBA00022670"/>
    </source>
</evidence>
<dbReference type="Pfam" id="PF12359">
    <property type="entry name" value="DUF3645"/>
    <property type="match status" value="1"/>
</dbReference>
<dbReference type="GO" id="GO:0004843">
    <property type="term" value="F:cysteine-type deubiquitinase activity"/>
    <property type="evidence" value="ECO:0007669"/>
    <property type="project" value="UniProtKB-EC"/>
</dbReference>
<evidence type="ECO:0000256" key="1">
    <source>
        <dbReference type="ARBA" id="ARBA00000707"/>
    </source>
</evidence>
<dbReference type="PANTHER" id="PTHR13367">
    <property type="entry name" value="UBIQUITIN THIOESTERASE"/>
    <property type="match status" value="1"/>
</dbReference>
<evidence type="ECO:0000256" key="4">
    <source>
        <dbReference type="ARBA" id="ARBA00022786"/>
    </source>
</evidence>
<keyword evidence="11" id="KW-1185">Reference proteome</keyword>
<dbReference type="OrthoDB" id="3182339at2759"/>
<accession>A0A4S4M1A1</accession>
<reference evidence="10 11" key="1">
    <citation type="submission" date="2019-02" db="EMBL/GenBank/DDBJ databases">
        <title>Genome sequencing of the rare red list fungi Bondarzewia mesenterica.</title>
        <authorList>
            <person name="Buettner E."/>
            <person name="Kellner H."/>
        </authorList>
    </citation>
    <scope>NUCLEOTIDE SEQUENCE [LARGE SCALE GENOMIC DNA]</scope>
    <source>
        <strain evidence="10 11">DSM 108281</strain>
    </source>
</reference>
<sequence>MMPHGVVLVGPTKLHSDHTPGELSVSCGREITSRAPRGVLTTWTFGHGAHRACCSITVAFFVCNHHTMSFTTLNIANIKGEHLRSVANHVFLPPKLPQEAAGDDAERRDNSLLCQLTVQFARDYQQHIQGQEQWSHILQMLEHLRSSIDAPFGTLQLMHIIGELKPGNILALHVRAQNAAIVLRKYQDKTVFEVFEVAPLASAVMSTTGKLRCSYPGPTVEVPANIVKDPAFLKELASFIVQMDVDILDSVATTKKAGSIVREVRETADPCYISQLLIGILRGMGKEADVRRITKRIADDVVWSDAFKPWRRSPIWLIIRVLIQTSLDNALEYKSFMLFLMAKTLKLCLKDDFSSDLLFVMRAKTGRRLYKLDSSAPDFVLREVESAADATEAVLQTRWSAVQAAQAVSPRWDPSQLDILRDTTISLRNSRDYLSKVLKRDSVGTTISEFGPNHSPRLCNTRNFRLFCGNALSKAVEAESHVALADFELSVQDHLDTWVTENLSDGSAYATLASCMDQYITDACKAYESNAEDQSIMLMTIMELWVGLDKLVIGQCPLLRDYSPEIPLNFLGPLLLRGSQSLERLIAVEKYLRKRHADASRRTSVFSNQPSSTSFSVAFFDQSMDPQLLKARIERDAGEERETKRSELITMNAEYRLIINQASGLEHEKHGTGKKSKWRQKCQKCQLEHRAKKMKIEIHEWPLPQDTLHAKMVVFELSCPPFFSTWRSMTYKILCDIGIPYQLKSKASPCILLEDYSGLAHRVSHNSANRITLASNTKSFMNSHYKNISLPADESSVCVNNGLQFKLFDKEGSAWAAGPFTTSNVTQYCTLNISSDSPYSYLQFVVERTDHTSNRVIADQFECPKDLSLHEHLAFASLRSGPRLQWLNVAREVSSNSLTFNREEVHTLITQSAWQVGPLSEDGTHHEWHAELRSAEFCHVLLWELDRLLGNVQANWLEGVTARTIILLTAQILASAGEHDVHEAGYKLLRKARDVTFQWVRELAENLRASDEKHVNESQIRLCQMAATCRATYDVDPEHLPHLLRTDEDVSILVQCAISVYDNQPPVLEKVSPEFQKLLSRDRRLSHSLEPFLLKRALANNQGLDDAIVSLWSGFCRESGVWDQLAAPNSRWLTCWTASGVGQVAQKIQYNLLEGRLLIDGKPLGRLPREIVRHPVYSRIFGNKILDVVPADLPGMEFVTLNLISGYQLYFALKHDKNDMIIRARRESQILELIPHAVLTGDFPAFFVSDYAHWLDVNTGELEFRPLDSLWESSDNYWRLTFSSSMHEPVMMVHGRSRSSGSLIDVHSTTFKMVSNRLKALESPEYLTVTSAASSDLLVDLPRFRLSFFLNSSMDLESKNMPGMVIDNNQSSGTMFGLRSQLILRAEDSAAMELPRSRRVLIPHGSIRFASRGYHVLVDIDTGDERRVLYHDYKIDTDLGFLVSNVGLTSKLYKVYLHAVTSHCLSDPLVGRSGTEEALHELYAAGSFSFQRLDPVDTQLLHKIASLTPTRTFYPAHLKAMQNAGWSDLSPLSQHHGFYLSARSIFEYATNLEIFYEHSTDFSTSNHDEILLERAARRNSVYYPNDITGRCSVLAMNGDFEYHSRDILTAEHGMEEEYAVSEMSRLTQLDRVSLRCSPHDLLQTIISWGKVGPAEETSLSYNRYWLNPTLSRDWIAAYDLCRSNTDPPHLQDLAPVLLAFATNPRFRLLNSPSWSSYDVSEGFDPTRHRVRTMIASAAYPLQSTPAGSLTKDIHETNQAFEQRQRQYYKENGEPEVEDLTDQLLAQWPCADLRSPLISSTWFEVSVCITQIREYFRTCFANTQLRDHIRQVGGVLHECLVIIPSLGMRYASSPCCYVYSSKKPSVSLNDLIGRTPRVDQPTTQFYGDPGEPGKVGALRDTSPLKDLLYEFRNDATHPFRSRYGEDLDSSRRELADQMPSAILEEIPSNENLYANRDQSFKHAREVFVEIERSLLPRTTCEKVLATAGLWPRVTPRLMLGQLALAHRKLLPRRWQESLTTYAQGFMEYQRSQRLIGLALREKKEELLKELENTSFNREDAIRYPDWLLIQIEGDFFARSIQVRVAHEMIAPSSGENTALQLNMGEGKSSVIVPLVSAALADGTSLVRVVVLKSLSNQMFQLLVGRLCGLANRRIFYLPFSRTVSIHTAQEVELIQNLYEQCLREGGIWVVQPEHMLSFKLMGIHRLLSSTTSQEQVIAKSLHRSQDWLTKTSCDILDESDEILHVRYQLVYTIGEQRSLEDHPDRWTTIQQVFSLVRKHAASVRQLFPDELEFAGDEDTMSAFPTVRFLDGGVAKAVITRIADDVLEGSLSNLTFALLPPEVLAAARQFMTEKSISGDVSSLVKTHCRGTGLWKGLLLLRGLLAEGIGILVYVLKERRWRVDYGLDPSRSLLAVPYRAKDVPSVRAEFGHPDVAISLTCLSYYYGGLTKNQLLQCFEALFKLDNPALEYNQWIRRSEEIPPEFCQLIGVNIEDHKQVECHLIPLFSRNQTVVDFFLSHVVFPKAAKEFPHKLATSGWDLAEKKDHTTTGFSGTNDNRYLLPTSISQRDPVRQLRTNALVLMYLLQPENNHYICTQSTNDEPCSTAKFLSLLEQQDSDIRVLLDVGAQMLDMENEELVRCWLSLKEDVSAAIFFSEKYDLSVLTRDGIVEPFFSSPYNQQLEKCVVYLDDAHTRGTDLQLPRHARAAVTLGPKVTKDRLLQGCMRMRKLGNGQSVMFCAPLEVDRRIRAAASLGSVDQVNTLDILRWAMLETCADIERHAPHWAQQGLDYDRRRRAYIDHLGSSEGGVKLLERGWLQPEARTLEEMYAPSFSSGSSREYHKALEVPALRERLDLLGVKVLSDMKTEEEQEREVSHEIERERQVERPPKAIPASHNLHVDVRNFVRTGDVPRGSLQFLSLFQPLRDEKSRASQAWSPSLLATADFMTTITPTASSSLTDYLRPVNWILSSSRRGAIVLVAISPFEANALLPEIRKSQAVYLHSYTPRVIQAMESFSDLQFYSIPPLPSSGWAPPPRLLQSQLNLWAGQLYLDDYQTYNELCAFLGLYTKMLKDSSDTGQSRIQSDGFIKPEDRPVGGQAVCHFDKSPVGPLKALIGLRRKGMSYLTTHLGKILHARLLTEEDFVAHDL</sequence>
<dbReference type="GO" id="GO:0006508">
    <property type="term" value="P:proteolysis"/>
    <property type="evidence" value="ECO:0007669"/>
    <property type="project" value="UniProtKB-KW"/>
</dbReference>
<dbReference type="InterPro" id="IPR046541">
    <property type="entry name" value="DUF6606"/>
</dbReference>
<keyword evidence="3" id="KW-0645">Protease</keyword>
<dbReference type="PANTHER" id="PTHR13367:SF33">
    <property type="entry name" value="P-LOOP CONTAINING NUCLEOSIDE TRIPHOSPHATE HYDROLASE PROTEIN"/>
    <property type="match status" value="1"/>
</dbReference>